<protein>
    <recommendedName>
        <fullName evidence="3">Transposon-encoded protein</fullName>
    </recommendedName>
</protein>
<dbReference type="EMBL" id="KE356560">
    <property type="protein sequence ID" value="ERG92342.1"/>
    <property type="molecule type" value="Genomic_DNA"/>
</dbReference>
<proteinExistence type="predicted"/>
<dbReference type="AlphaFoldDB" id="U1PFF3"/>
<evidence type="ECO:0000313" key="2">
    <source>
        <dbReference type="Proteomes" id="UP000030649"/>
    </source>
</evidence>
<evidence type="ECO:0000313" key="1">
    <source>
        <dbReference type="EMBL" id="ERG92342.1"/>
    </source>
</evidence>
<gene>
    <name evidence="1" type="ORF">J07HQW1_02378</name>
</gene>
<organism evidence="1 2">
    <name type="scientific">Haloquadratum walsbyi J07HQW1</name>
    <dbReference type="NCBI Taxonomy" id="1238424"/>
    <lineage>
        <taxon>Archaea</taxon>
        <taxon>Methanobacteriati</taxon>
        <taxon>Methanobacteriota</taxon>
        <taxon>Stenosarchaea group</taxon>
        <taxon>Halobacteria</taxon>
        <taxon>Halobacteriales</taxon>
        <taxon>Haloferacaceae</taxon>
        <taxon>Haloquadratum</taxon>
    </lineage>
</organism>
<accession>U1PFF3</accession>
<evidence type="ECO:0008006" key="3">
    <source>
        <dbReference type="Google" id="ProtNLM"/>
    </source>
</evidence>
<dbReference type="STRING" id="1238424.J07HQW1_02378"/>
<sequence>MCRPMPDRCEIEGQEILEKEVKEFGSGGAHVYAPVAWEGATVKLVRVSEPNPDDED</sequence>
<dbReference type="HOGENOM" id="CLU_208210_0_0_2"/>
<dbReference type="NCBIfam" id="NF033496">
    <property type="entry name" value="DUF2080_fam_acc"/>
    <property type="match status" value="1"/>
</dbReference>
<reference evidence="1 2" key="1">
    <citation type="journal article" date="2013" name="PLoS ONE">
        <title>Assembly-driven community genomics of a hypersaline microbial ecosystem.</title>
        <authorList>
            <person name="Podell S."/>
            <person name="Ugalde J.A."/>
            <person name="Narasingarao P."/>
            <person name="Banfield J.F."/>
            <person name="Heidelberg K.B."/>
            <person name="Allen E.E."/>
        </authorList>
    </citation>
    <scope>NUCLEOTIDE SEQUENCE [LARGE SCALE GENOMIC DNA]</scope>
    <source>
        <strain evidence="2">J07HQW1</strain>
    </source>
</reference>
<name>U1PFF3_9EURY</name>
<dbReference type="Proteomes" id="UP000030649">
    <property type="component" value="Unassembled WGS sequence"/>
</dbReference>